<organism evidence="1 2">
    <name type="scientific">Pistacia integerrima</name>
    <dbReference type="NCBI Taxonomy" id="434235"/>
    <lineage>
        <taxon>Eukaryota</taxon>
        <taxon>Viridiplantae</taxon>
        <taxon>Streptophyta</taxon>
        <taxon>Embryophyta</taxon>
        <taxon>Tracheophyta</taxon>
        <taxon>Spermatophyta</taxon>
        <taxon>Magnoliopsida</taxon>
        <taxon>eudicotyledons</taxon>
        <taxon>Gunneridae</taxon>
        <taxon>Pentapetalae</taxon>
        <taxon>rosids</taxon>
        <taxon>malvids</taxon>
        <taxon>Sapindales</taxon>
        <taxon>Anacardiaceae</taxon>
        <taxon>Pistacia</taxon>
    </lineage>
</organism>
<evidence type="ECO:0000313" key="2">
    <source>
        <dbReference type="Proteomes" id="UP001163603"/>
    </source>
</evidence>
<sequence length="67" mass="7589">MQGNTFHTDFYVLTLGGCDIVLGVQWLRTLGPILCDFVQLRMEFTLLDFKHVLQGITPTEVSLMDEA</sequence>
<reference evidence="2" key="1">
    <citation type="journal article" date="2023" name="G3 (Bethesda)">
        <title>Genome assembly and association tests identify interacting loci associated with vigor, precocity, and sex in interspecific pistachio rootstocks.</title>
        <authorList>
            <person name="Palmer W."/>
            <person name="Jacygrad E."/>
            <person name="Sagayaradj S."/>
            <person name="Cavanaugh K."/>
            <person name="Han R."/>
            <person name="Bertier L."/>
            <person name="Beede B."/>
            <person name="Kafkas S."/>
            <person name="Golino D."/>
            <person name="Preece J."/>
            <person name="Michelmore R."/>
        </authorList>
    </citation>
    <scope>NUCLEOTIDE SEQUENCE [LARGE SCALE GENOMIC DNA]</scope>
</reference>
<evidence type="ECO:0000313" key="1">
    <source>
        <dbReference type="EMBL" id="KAJ0020707.1"/>
    </source>
</evidence>
<gene>
    <name evidence="1" type="ORF">Pint_31653</name>
</gene>
<protein>
    <submittedName>
        <fullName evidence="1">Uncharacterized protein</fullName>
    </submittedName>
</protein>
<proteinExistence type="predicted"/>
<name>A0ACC0XRN4_9ROSI</name>
<accession>A0ACC0XRN4</accession>
<dbReference type="EMBL" id="CM047746">
    <property type="protein sequence ID" value="KAJ0020707.1"/>
    <property type="molecule type" value="Genomic_DNA"/>
</dbReference>
<keyword evidence="2" id="KW-1185">Reference proteome</keyword>
<comment type="caution">
    <text evidence="1">The sequence shown here is derived from an EMBL/GenBank/DDBJ whole genome shotgun (WGS) entry which is preliminary data.</text>
</comment>
<dbReference type="Proteomes" id="UP001163603">
    <property type="component" value="Chromosome 11"/>
</dbReference>